<feature type="domain" description="DJ-1/PfpI" evidence="4">
    <location>
        <begin position="28"/>
        <end position="223"/>
    </location>
</feature>
<dbReference type="PANTHER" id="PTHR48094">
    <property type="entry name" value="PROTEIN/NUCLEIC ACID DEGLYCASE DJ-1-RELATED"/>
    <property type="match status" value="1"/>
</dbReference>
<dbReference type="CDD" id="cd03141">
    <property type="entry name" value="GATase1_Hsp31_like"/>
    <property type="match status" value="1"/>
</dbReference>
<dbReference type="RefSeq" id="WP_149841911.1">
    <property type="nucleotide sequence ID" value="NZ_VUOC01000004.1"/>
</dbReference>
<dbReference type="InterPro" id="IPR050325">
    <property type="entry name" value="Prot/Nucl_acid_deglycase"/>
</dbReference>
<dbReference type="InterPro" id="IPR002818">
    <property type="entry name" value="DJ-1/PfpI"/>
</dbReference>
<evidence type="ECO:0000256" key="2">
    <source>
        <dbReference type="ARBA" id="ARBA00023239"/>
    </source>
</evidence>
<dbReference type="SUPFAM" id="SSF52317">
    <property type="entry name" value="Class I glutamine amidotransferase-like"/>
    <property type="match status" value="1"/>
</dbReference>
<accession>A0A5B2VPT7</accession>
<organism evidence="5 6">
    <name type="scientific">Chitinophaga agrisoli</name>
    <dbReference type="NCBI Taxonomy" id="2607653"/>
    <lineage>
        <taxon>Bacteria</taxon>
        <taxon>Pseudomonadati</taxon>
        <taxon>Bacteroidota</taxon>
        <taxon>Chitinophagia</taxon>
        <taxon>Chitinophagales</taxon>
        <taxon>Chitinophagaceae</taxon>
        <taxon>Chitinophaga</taxon>
    </lineage>
</organism>
<comment type="caution">
    <text evidence="5">The sequence shown here is derived from an EMBL/GenBank/DDBJ whole genome shotgun (WGS) entry which is preliminary data.</text>
</comment>
<reference evidence="5 6" key="1">
    <citation type="submission" date="2019-09" db="EMBL/GenBank/DDBJ databases">
        <title>Chitinophaga ginsengihumi sp. nov., isolated from soil of ginseng rhizosphere.</title>
        <authorList>
            <person name="Lee J."/>
        </authorList>
    </citation>
    <scope>NUCLEOTIDE SEQUENCE [LARGE SCALE GENOMIC DNA]</scope>
    <source>
        <strain evidence="5 6">BN140078</strain>
    </source>
</reference>
<keyword evidence="5" id="KW-0808">Transferase</keyword>
<evidence type="ECO:0000313" key="6">
    <source>
        <dbReference type="Proteomes" id="UP000324611"/>
    </source>
</evidence>
<dbReference type="GO" id="GO:0005737">
    <property type="term" value="C:cytoplasm"/>
    <property type="evidence" value="ECO:0007669"/>
    <property type="project" value="TreeGrafter"/>
</dbReference>
<evidence type="ECO:0000313" key="5">
    <source>
        <dbReference type="EMBL" id="KAA2240734.1"/>
    </source>
</evidence>
<evidence type="ECO:0000256" key="1">
    <source>
        <dbReference type="ARBA" id="ARBA00023016"/>
    </source>
</evidence>
<dbReference type="EMBL" id="VUOC01000004">
    <property type="protein sequence ID" value="KAA2240734.1"/>
    <property type="molecule type" value="Genomic_DNA"/>
</dbReference>
<gene>
    <name evidence="5" type="ORF">F0L74_31835</name>
</gene>
<reference evidence="5 6" key="2">
    <citation type="submission" date="2019-09" db="EMBL/GenBank/DDBJ databases">
        <authorList>
            <person name="Jin C."/>
        </authorList>
    </citation>
    <scope>NUCLEOTIDE SEQUENCE [LARGE SCALE GENOMIC DNA]</scope>
    <source>
        <strain evidence="5 6">BN140078</strain>
    </source>
</reference>
<comment type="similarity">
    <text evidence="3">Belongs to the peptidase C56 family. HSP31-like subfamily.</text>
</comment>
<dbReference type="GO" id="GO:0019172">
    <property type="term" value="F:glyoxalase III activity"/>
    <property type="evidence" value="ECO:0007669"/>
    <property type="project" value="TreeGrafter"/>
</dbReference>
<dbReference type="InterPro" id="IPR029062">
    <property type="entry name" value="Class_I_gatase-like"/>
</dbReference>
<dbReference type="GO" id="GO:0019243">
    <property type="term" value="P:methylglyoxal catabolic process to D-lactate via S-lactoyl-glutathione"/>
    <property type="evidence" value="ECO:0007669"/>
    <property type="project" value="TreeGrafter"/>
</dbReference>
<dbReference type="AlphaFoldDB" id="A0A5B2VPT7"/>
<dbReference type="Pfam" id="PF01965">
    <property type="entry name" value="DJ-1_PfpI"/>
    <property type="match status" value="1"/>
</dbReference>
<keyword evidence="6" id="KW-1185">Reference proteome</keyword>
<evidence type="ECO:0000259" key="4">
    <source>
        <dbReference type="Pfam" id="PF01965"/>
    </source>
</evidence>
<keyword evidence="1" id="KW-0346">Stress response</keyword>
<dbReference type="GO" id="GO:0016740">
    <property type="term" value="F:transferase activity"/>
    <property type="evidence" value="ECO:0007669"/>
    <property type="project" value="UniProtKB-KW"/>
</dbReference>
<dbReference type="PANTHER" id="PTHR48094:SF11">
    <property type="entry name" value="GLUTATHIONE-INDEPENDENT GLYOXALASE HSP31-RELATED"/>
    <property type="match status" value="1"/>
</dbReference>
<evidence type="ECO:0000256" key="3">
    <source>
        <dbReference type="ARBA" id="ARBA00038493"/>
    </source>
</evidence>
<keyword evidence="5" id="KW-0315">Glutamine amidotransferase</keyword>
<protein>
    <submittedName>
        <fullName evidence="5">Type 1 glutamine amidotransferase domain-containing protein</fullName>
    </submittedName>
</protein>
<proteinExistence type="inferred from homology"/>
<dbReference type="Gene3D" id="3.40.50.880">
    <property type="match status" value="1"/>
</dbReference>
<name>A0A5B2VPT7_9BACT</name>
<dbReference type="Proteomes" id="UP000324611">
    <property type="component" value="Unassembled WGS sequence"/>
</dbReference>
<keyword evidence="2" id="KW-0456">Lyase</keyword>
<sequence length="236" mass="25506">MQTKKVLFVLTSANKAANGKITGQWMEEFAAPYYLLSDNGVDITIASPKGGAITVDPLSLQPQFMAPSVERILEDKVALNRLQTTLKLEDMNDADYDAIYYPGGHGPMWDLPQNEKSIALLEAFHNSGRPTALVCHAPAALENVKDVNGQPLVKGKKISAFTNSEEIAGNTTDMVPYMLEDMLIEKGADFVKGPDWLPFSVQDGNLISGQNPASAEFVGRKVLAALGIDIATPQEA</sequence>